<keyword evidence="3" id="KW-1185">Reference proteome</keyword>
<dbReference type="EMBL" id="JAFNLL010000004">
    <property type="protein sequence ID" value="MBO1267064.1"/>
    <property type="molecule type" value="Genomic_DNA"/>
</dbReference>
<accession>A0A939HDA2</accession>
<gene>
    <name evidence="2" type="ORF">J1902_03565</name>
</gene>
<reference evidence="2" key="1">
    <citation type="submission" date="2021-03" db="EMBL/GenBank/DDBJ databases">
        <title>A new species, PO-11, isolated from a karst cave deposit.</title>
        <authorList>
            <person name="Zhaoxiaoyong W."/>
        </authorList>
    </citation>
    <scope>NUCLEOTIDE SEQUENCE</scope>
    <source>
        <strain evidence="2">PO-11</strain>
    </source>
</reference>
<protein>
    <submittedName>
        <fullName evidence="2">DUF3846 domain-containing protein</fullName>
    </submittedName>
</protein>
<organism evidence="2 3">
    <name type="scientific">Arthrobacter cavernae</name>
    <dbReference type="NCBI Taxonomy" id="2817681"/>
    <lineage>
        <taxon>Bacteria</taxon>
        <taxon>Bacillati</taxon>
        <taxon>Actinomycetota</taxon>
        <taxon>Actinomycetes</taxon>
        <taxon>Micrococcales</taxon>
        <taxon>Micrococcaceae</taxon>
        <taxon>Arthrobacter</taxon>
    </lineage>
</organism>
<dbReference type="AlphaFoldDB" id="A0A939HDA2"/>
<evidence type="ECO:0000313" key="3">
    <source>
        <dbReference type="Proteomes" id="UP000664164"/>
    </source>
</evidence>
<dbReference type="RefSeq" id="WP_207614866.1">
    <property type="nucleotide sequence ID" value="NZ_JAFNLL010000004.1"/>
</dbReference>
<evidence type="ECO:0000313" key="2">
    <source>
        <dbReference type="EMBL" id="MBO1267064.1"/>
    </source>
</evidence>
<dbReference type="InterPro" id="IPR024559">
    <property type="entry name" value="DUF3846"/>
</dbReference>
<feature type="domain" description="DUF3846" evidence="1">
    <location>
        <begin position="7"/>
        <end position="109"/>
    </location>
</feature>
<dbReference type="Proteomes" id="UP000664164">
    <property type="component" value="Unassembled WGS sequence"/>
</dbReference>
<name>A0A939HDA2_9MICC</name>
<proteinExistence type="predicted"/>
<sequence>MVQAILIPQDEDQPFYKLEVNNLKDMQAAVGGLIEVIDLGPLGATFFVNEEGKIEKKPINRRATLIWWLLFPSARHMDVIVGEALMVGQPDNNGDSTDVPEDLVKLLFETKSYKAEFQTYDDANRFNGNLRRFEGYFEAVNYALGKAESWSAVQRVRVVAAED</sequence>
<dbReference type="Pfam" id="PF12957">
    <property type="entry name" value="DUF3846"/>
    <property type="match status" value="1"/>
</dbReference>
<evidence type="ECO:0000259" key="1">
    <source>
        <dbReference type="Pfam" id="PF12957"/>
    </source>
</evidence>
<comment type="caution">
    <text evidence="2">The sequence shown here is derived from an EMBL/GenBank/DDBJ whole genome shotgun (WGS) entry which is preliminary data.</text>
</comment>